<evidence type="ECO:0000256" key="2">
    <source>
        <dbReference type="ARBA" id="ARBA00022475"/>
    </source>
</evidence>
<reference evidence="12 13" key="1">
    <citation type="submission" date="2022-05" db="EMBL/GenBank/DDBJ databases">
        <authorList>
            <consortium name="Genoscope - CEA"/>
            <person name="William W."/>
        </authorList>
    </citation>
    <scope>NUCLEOTIDE SEQUENCE [LARGE SCALE GENOMIC DNA]</scope>
</reference>
<evidence type="ECO:0000256" key="4">
    <source>
        <dbReference type="ARBA" id="ARBA00022989"/>
    </source>
</evidence>
<evidence type="ECO:0000256" key="3">
    <source>
        <dbReference type="ARBA" id="ARBA00022692"/>
    </source>
</evidence>
<feature type="transmembrane region" description="Helical" evidence="10">
    <location>
        <begin position="167"/>
        <end position="191"/>
    </location>
</feature>
<evidence type="ECO:0000256" key="10">
    <source>
        <dbReference type="SAM" id="Phobius"/>
    </source>
</evidence>
<keyword evidence="3 9" id="KW-0812">Transmembrane</keyword>
<evidence type="ECO:0000256" key="7">
    <source>
        <dbReference type="ARBA" id="ARBA00023170"/>
    </source>
</evidence>
<dbReference type="SMART" id="SM01381">
    <property type="entry name" value="7TM_GPCR_Srsx"/>
    <property type="match status" value="1"/>
</dbReference>
<dbReference type="PANTHER" id="PTHR24247">
    <property type="entry name" value="5-HYDROXYTRYPTAMINE RECEPTOR"/>
    <property type="match status" value="1"/>
</dbReference>
<comment type="caution">
    <text evidence="12">The sequence shown here is derived from an EMBL/GenBank/DDBJ whole genome shotgun (WGS) entry which is preliminary data.</text>
</comment>
<evidence type="ECO:0000256" key="9">
    <source>
        <dbReference type="RuleBase" id="RU000688"/>
    </source>
</evidence>
<evidence type="ECO:0000256" key="5">
    <source>
        <dbReference type="ARBA" id="ARBA00023040"/>
    </source>
</evidence>
<dbReference type="InterPro" id="IPR000276">
    <property type="entry name" value="GPCR_Rhodpsn"/>
</dbReference>
<dbReference type="CDD" id="cd14967">
    <property type="entry name" value="7tmA_amine_R-like"/>
    <property type="match status" value="1"/>
</dbReference>
<dbReference type="InterPro" id="IPR017452">
    <property type="entry name" value="GPCR_Rhodpsn_7TM"/>
</dbReference>
<keyword evidence="8 9" id="KW-0807">Transducer</keyword>
<dbReference type="PROSITE" id="PS50262">
    <property type="entry name" value="G_PROTEIN_RECEP_F1_2"/>
    <property type="match status" value="1"/>
</dbReference>
<proteinExistence type="inferred from homology"/>
<feature type="transmembrane region" description="Helical" evidence="10">
    <location>
        <begin position="39"/>
        <end position="59"/>
    </location>
</feature>
<feature type="transmembrane region" description="Helical" evidence="10">
    <location>
        <begin position="119"/>
        <end position="139"/>
    </location>
</feature>
<feature type="domain" description="G-protein coupled receptors family 1 profile" evidence="11">
    <location>
        <begin position="19"/>
        <end position="276"/>
    </location>
</feature>
<dbReference type="Gene3D" id="1.20.1070.10">
    <property type="entry name" value="Rhodopsin 7-helix transmembrane proteins"/>
    <property type="match status" value="1"/>
</dbReference>
<dbReference type="Pfam" id="PF00001">
    <property type="entry name" value="7tm_1"/>
    <property type="match status" value="1"/>
</dbReference>
<organism evidence="12 13">
    <name type="scientific">Porites lobata</name>
    <dbReference type="NCBI Taxonomy" id="104759"/>
    <lineage>
        <taxon>Eukaryota</taxon>
        <taxon>Metazoa</taxon>
        <taxon>Cnidaria</taxon>
        <taxon>Anthozoa</taxon>
        <taxon>Hexacorallia</taxon>
        <taxon>Scleractinia</taxon>
        <taxon>Fungiina</taxon>
        <taxon>Poritidae</taxon>
        <taxon>Porites</taxon>
    </lineage>
</organism>
<dbReference type="SUPFAM" id="SSF81321">
    <property type="entry name" value="Family A G protein-coupled receptor-like"/>
    <property type="match status" value="1"/>
</dbReference>
<protein>
    <recommendedName>
        <fullName evidence="11">G-protein coupled receptors family 1 profile domain-containing protein</fullName>
    </recommendedName>
</protein>
<feature type="transmembrane region" description="Helical" evidence="10">
    <location>
        <begin position="6"/>
        <end position="27"/>
    </location>
</feature>
<keyword evidence="5 9" id="KW-0297">G-protein coupled receptor</keyword>
<gene>
    <name evidence="12" type="ORF">PLOB_00031848</name>
</gene>
<keyword evidence="13" id="KW-1185">Reference proteome</keyword>
<dbReference type="Proteomes" id="UP001159405">
    <property type="component" value="Unassembled WGS sequence"/>
</dbReference>
<evidence type="ECO:0000256" key="1">
    <source>
        <dbReference type="ARBA" id="ARBA00004651"/>
    </source>
</evidence>
<keyword evidence="7 9" id="KW-0675">Receptor</keyword>
<evidence type="ECO:0000256" key="8">
    <source>
        <dbReference type="ARBA" id="ARBA00023224"/>
    </source>
</evidence>
<comment type="similarity">
    <text evidence="9">Belongs to the G-protein coupled receptor 1 family.</text>
</comment>
<keyword evidence="4 10" id="KW-1133">Transmembrane helix</keyword>
<feature type="transmembrane region" description="Helical" evidence="10">
    <location>
        <begin position="225"/>
        <end position="249"/>
    </location>
</feature>
<dbReference type="PROSITE" id="PS00237">
    <property type="entry name" value="G_PROTEIN_RECEP_F1_1"/>
    <property type="match status" value="1"/>
</dbReference>
<evidence type="ECO:0000256" key="6">
    <source>
        <dbReference type="ARBA" id="ARBA00023136"/>
    </source>
</evidence>
<keyword evidence="2" id="KW-1003">Cell membrane</keyword>
<evidence type="ECO:0000313" key="12">
    <source>
        <dbReference type="EMBL" id="CAH3125417.1"/>
    </source>
</evidence>
<comment type="subcellular location">
    <subcellularLocation>
        <location evidence="1">Cell membrane</location>
        <topology evidence="1">Multi-pass membrane protein</topology>
    </subcellularLocation>
</comment>
<feature type="transmembrane region" description="Helical" evidence="10">
    <location>
        <begin position="71"/>
        <end position="98"/>
    </location>
</feature>
<sequence length="341" mass="38380">MLPLITFLYVTLSFLITSDNLLLILAVKSTRSLQKAANFSLVSLAVADLFVGVIVLPLRIVEAQSFSWSRSIFWCQCSLSLTLFSLSATMLNLLILTIERYCAIIVPLFYQSKFSSRRIFYAIVVGWIVAVMVSFLPFVGLKNKTAQERSNKHRICRFADTMSAEYLSFFSAVVVLFPTLFISYAYVKIFLAASKLRRRLNSLQIPREGEEIVSALKESKTAKNIGIVVGVFYLCWIPFMVAVILSAFYKNLITPVVVLVISTLVYSNSAMNPILYGYLNREFRLAYKRLFPKVSCPCKWMVHAHQGRLRSYDLSSFSVGDVTGHSQVHVGEGTVPCDSAF</sequence>
<keyword evidence="6 10" id="KW-0472">Membrane</keyword>
<accession>A0ABN8NXZ8</accession>
<evidence type="ECO:0000259" key="11">
    <source>
        <dbReference type="PROSITE" id="PS50262"/>
    </source>
</evidence>
<feature type="transmembrane region" description="Helical" evidence="10">
    <location>
        <begin position="255"/>
        <end position="279"/>
    </location>
</feature>
<name>A0ABN8NXZ8_9CNID</name>
<dbReference type="EMBL" id="CALNXK010000041">
    <property type="protein sequence ID" value="CAH3125417.1"/>
    <property type="molecule type" value="Genomic_DNA"/>
</dbReference>
<dbReference type="PRINTS" id="PR00237">
    <property type="entry name" value="GPCRRHODOPSN"/>
</dbReference>
<evidence type="ECO:0000313" key="13">
    <source>
        <dbReference type="Proteomes" id="UP001159405"/>
    </source>
</evidence>
<dbReference type="PANTHER" id="PTHR24247:SF278">
    <property type="entry name" value="HISTAMINE H2 RECEPTOR"/>
    <property type="match status" value="1"/>
</dbReference>